<evidence type="ECO:0000313" key="3">
    <source>
        <dbReference type="Proteomes" id="UP000038647"/>
    </source>
</evidence>
<evidence type="ECO:0000313" key="2">
    <source>
        <dbReference type="EMBL" id="CNL61992.1"/>
    </source>
</evidence>
<sequence length="100" mass="11251">MKMDIAEKLKLMRESERITSRAEAADLLGIPQNALWRYETGDSVPKGDVIMKILNHPRYKKYALWFMTGETAPESGQIAPALAHSGPDKIIYPQSHKKIG</sequence>
<comment type="caution">
    <text evidence="2">The sequence shown here is derived from an EMBL/GenBank/DDBJ whole genome shotgun (WGS) entry which is preliminary data.</text>
</comment>
<dbReference type="CDD" id="cd00093">
    <property type="entry name" value="HTH_XRE"/>
    <property type="match status" value="1"/>
</dbReference>
<organism evidence="2 3">
    <name type="scientific">Yersinia aldovae</name>
    <dbReference type="NCBI Taxonomy" id="29483"/>
    <lineage>
        <taxon>Bacteria</taxon>
        <taxon>Pseudomonadati</taxon>
        <taxon>Pseudomonadota</taxon>
        <taxon>Gammaproteobacteria</taxon>
        <taxon>Enterobacterales</taxon>
        <taxon>Yersiniaceae</taxon>
        <taxon>Yersinia</taxon>
    </lineage>
</organism>
<dbReference type="Pfam" id="PF01381">
    <property type="entry name" value="HTH_3"/>
    <property type="match status" value="1"/>
</dbReference>
<dbReference type="Proteomes" id="UP000038647">
    <property type="component" value="Unassembled WGS sequence"/>
</dbReference>
<keyword evidence="3" id="KW-1185">Reference proteome</keyword>
<feature type="domain" description="HTH cro/C1-type" evidence="1">
    <location>
        <begin position="9"/>
        <end position="55"/>
    </location>
</feature>
<dbReference type="InterPro" id="IPR001387">
    <property type="entry name" value="Cro/C1-type_HTH"/>
</dbReference>
<dbReference type="InterPro" id="IPR010982">
    <property type="entry name" value="Lambda_DNA-bd_dom_sf"/>
</dbReference>
<reference evidence="2 3" key="1">
    <citation type="submission" date="2015-03" db="EMBL/GenBank/DDBJ databases">
        <authorList>
            <consortium name="Pathogen Informatics"/>
            <person name="Murphy D."/>
        </authorList>
    </citation>
    <scope>NUCLEOTIDE SEQUENCE [LARGE SCALE GENOMIC DNA]</scope>
    <source>
        <strain evidence="2 3">IP08791</strain>
    </source>
</reference>
<accession>A0ABP1YXG8</accession>
<dbReference type="SUPFAM" id="SSF47413">
    <property type="entry name" value="lambda repressor-like DNA-binding domains"/>
    <property type="match status" value="1"/>
</dbReference>
<protein>
    <submittedName>
        <fullName evidence="2">Phage repressor protein C</fullName>
    </submittedName>
</protein>
<evidence type="ECO:0000259" key="1">
    <source>
        <dbReference type="PROSITE" id="PS50943"/>
    </source>
</evidence>
<dbReference type="SMART" id="SM00530">
    <property type="entry name" value="HTH_XRE"/>
    <property type="match status" value="1"/>
</dbReference>
<dbReference type="PROSITE" id="PS50943">
    <property type="entry name" value="HTH_CROC1"/>
    <property type="match status" value="1"/>
</dbReference>
<dbReference type="Gene3D" id="1.10.260.40">
    <property type="entry name" value="lambda repressor-like DNA-binding domains"/>
    <property type="match status" value="1"/>
</dbReference>
<dbReference type="EMBL" id="CQEH01000023">
    <property type="protein sequence ID" value="CNL61992.1"/>
    <property type="molecule type" value="Genomic_DNA"/>
</dbReference>
<gene>
    <name evidence="2" type="ORF">ERS137966_03727</name>
</gene>
<dbReference type="RefSeq" id="WP_049604395.1">
    <property type="nucleotide sequence ID" value="NZ_CQEH01000023.1"/>
</dbReference>
<name>A0ABP1YXG8_YERAL</name>
<proteinExistence type="predicted"/>